<protein>
    <submittedName>
        <fullName evidence="1">Uncharacterized protein</fullName>
    </submittedName>
</protein>
<evidence type="ECO:0000313" key="2">
    <source>
        <dbReference type="Proteomes" id="UP001056778"/>
    </source>
</evidence>
<evidence type="ECO:0000313" key="1">
    <source>
        <dbReference type="EMBL" id="KAI4454147.1"/>
    </source>
</evidence>
<gene>
    <name evidence="1" type="ORF">MML48_10g00000203</name>
</gene>
<accession>A0ACB9SGK3</accession>
<keyword evidence="2" id="KW-1185">Reference proteome</keyword>
<reference evidence="1" key="1">
    <citation type="submission" date="2022-04" db="EMBL/GenBank/DDBJ databases">
        <title>Chromosome-scale genome assembly of Holotrichia oblita Faldermann.</title>
        <authorList>
            <person name="Rongchong L."/>
        </authorList>
    </citation>
    <scope>NUCLEOTIDE SEQUENCE</scope>
    <source>
        <strain evidence="1">81SQS9</strain>
    </source>
</reference>
<name>A0ACB9SGK3_HOLOL</name>
<comment type="caution">
    <text evidence="1">The sequence shown here is derived from an EMBL/GenBank/DDBJ whole genome shotgun (WGS) entry which is preliminary data.</text>
</comment>
<sequence length="171" mass="19580">MLTNEKITHVGELLEILEPMESTTVVKSSERQVTLTSVIIITNGLRDLYQHLLEHDTFSELTRNVLQKILNDIATRFKNMETSCKHILGFSTETYAERAKTLVTNALTSTLEETTQPALINIPFTSKPDNQQLQQTEIKEKFFGTHLIKKPQLLILLEPRDHALYLKYNGI</sequence>
<dbReference type="EMBL" id="CM043024">
    <property type="protein sequence ID" value="KAI4454147.1"/>
    <property type="molecule type" value="Genomic_DNA"/>
</dbReference>
<proteinExistence type="predicted"/>
<dbReference type="Proteomes" id="UP001056778">
    <property type="component" value="Chromosome 10"/>
</dbReference>
<organism evidence="1 2">
    <name type="scientific">Holotrichia oblita</name>
    <name type="common">Chafer beetle</name>
    <dbReference type="NCBI Taxonomy" id="644536"/>
    <lineage>
        <taxon>Eukaryota</taxon>
        <taxon>Metazoa</taxon>
        <taxon>Ecdysozoa</taxon>
        <taxon>Arthropoda</taxon>
        <taxon>Hexapoda</taxon>
        <taxon>Insecta</taxon>
        <taxon>Pterygota</taxon>
        <taxon>Neoptera</taxon>
        <taxon>Endopterygota</taxon>
        <taxon>Coleoptera</taxon>
        <taxon>Polyphaga</taxon>
        <taxon>Scarabaeiformia</taxon>
        <taxon>Scarabaeidae</taxon>
        <taxon>Melolonthinae</taxon>
        <taxon>Holotrichia</taxon>
    </lineage>
</organism>